<organism evidence="1 2">
    <name type="scientific">Lysinibacillus sphaericus</name>
    <name type="common">Bacillus sphaericus</name>
    <dbReference type="NCBI Taxonomy" id="1421"/>
    <lineage>
        <taxon>Bacteria</taxon>
        <taxon>Bacillati</taxon>
        <taxon>Bacillota</taxon>
        <taxon>Bacilli</taxon>
        <taxon>Bacillales</taxon>
        <taxon>Bacillaceae</taxon>
        <taxon>Lysinibacillus</taxon>
    </lineage>
</organism>
<sequence>MAHYECKYCDSCFGSTLIDGDRVCVGCGAEWADAKILVEDEEEGENK</sequence>
<name>A0AAJ5DAT7_LYSSH</name>
<dbReference type="GeneID" id="48279086"/>
<dbReference type="Proteomes" id="UP000255295">
    <property type="component" value="Unassembled WGS sequence"/>
</dbReference>
<dbReference type="RefSeq" id="WP_158694843.1">
    <property type="nucleotide sequence ID" value="NZ_BJNS01000034.1"/>
</dbReference>
<dbReference type="EMBL" id="UFSZ01000001">
    <property type="protein sequence ID" value="SUV18733.1"/>
    <property type="molecule type" value="Genomic_DNA"/>
</dbReference>
<comment type="caution">
    <text evidence="1">The sequence shown here is derived from an EMBL/GenBank/DDBJ whole genome shotgun (WGS) entry which is preliminary data.</text>
</comment>
<reference evidence="1 2" key="1">
    <citation type="submission" date="2018-06" db="EMBL/GenBank/DDBJ databases">
        <authorList>
            <consortium name="Pathogen Informatics"/>
            <person name="Doyle S."/>
        </authorList>
    </citation>
    <scope>NUCLEOTIDE SEQUENCE [LARGE SCALE GENOMIC DNA]</scope>
    <source>
        <strain evidence="1 2">NCTC10338</strain>
    </source>
</reference>
<accession>A0AAJ5DAT7</accession>
<gene>
    <name evidence="1" type="ORF">NCTC10338_03883</name>
</gene>
<evidence type="ECO:0000313" key="2">
    <source>
        <dbReference type="Proteomes" id="UP000255295"/>
    </source>
</evidence>
<dbReference type="AlphaFoldDB" id="A0AAJ5DAT7"/>
<evidence type="ECO:0000313" key="1">
    <source>
        <dbReference type="EMBL" id="SUV18733.1"/>
    </source>
</evidence>
<proteinExistence type="predicted"/>
<protein>
    <submittedName>
        <fullName evidence="1">Uncharacterized protein</fullName>
    </submittedName>
</protein>